<dbReference type="AlphaFoldDB" id="A0A9D2JYV5"/>
<name>A0A9D2JYV5_9FIRM</name>
<reference evidence="2" key="2">
    <citation type="submission" date="2021-04" db="EMBL/GenBank/DDBJ databases">
        <authorList>
            <person name="Gilroy R."/>
        </authorList>
    </citation>
    <scope>NUCLEOTIDE SEQUENCE</scope>
    <source>
        <strain evidence="2">ChiW7-2402</strain>
    </source>
</reference>
<evidence type="ECO:0000313" key="3">
    <source>
        <dbReference type="Proteomes" id="UP000824102"/>
    </source>
</evidence>
<feature type="region of interest" description="Disordered" evidence="1">
    <location>
        <begin position="95"/>
        <end position="117"/>
    </location>
</feature>
<proteinExistence type="predicted"/>
<evidence type="ECO:0008006" key="4">
    <source>
        <dbReference type="Google" id="ProtNLM"/>
    </source>
</evidence>
<gene>
    <name evidence="2" type="ORF">H9964_04240</name>
</gene>
<evidence type="ECO:0000256" key="1">
    <source>
        <dbReference type="SAM" id="MobiDB-lite"/>
    </source>
</evidence>
<dbReference type="Proteomes" id="UP000824102">
    <property type="component" value="Unassembled WGS sequence"/>
</dbReference>
<evidence type="ECO:0000313" key="2">
    <source>
        <dbReference type="EMBL" id="HIZ72770.1"/>
    </source>
</evidence>
<sequence length="125" mass="13943">MAQANDFVKRNVCCKRKGRIETFRAFMRRICGALFYQFAAFHLTDLRHFVGVICAFGTIAGHFPEVGEMPGIALPTDLSDDLCGRNLFLRKEGQNAAVGTKNSADRKRSPRQGKISPETLFSCVE</sequence>
<organism evidence="2 3">
    <name type="scientific">Candidatus Gallimonas intestinavium</name>
    <dbReference type="NCBI Taxonomy" id="2838603"/>
    <lineage>
        <taxon>Bacteria</taxon>
        <taxon>Bacillati</taxon>
        <taxon>Bacillota</taxon>
        <taxon>Clostridia</taxon>
        <taxon>Candidatus Gallimonas</taxon>
    </lineage>
</organism>
<comment type="caution">
    <text evidence="2">The sequence shown here is derived from an EMBL/GenBank/DDBJ whole genome shotgun (WGS) entry which is preliminary data.</text>
</comment>
<dbReference type="EMBL" id="DXBB01000060">
    <property type="protein sequence ID" value="HIZ72770.1"/>
    <property type="molecule type" value="Genomic_DNA"/>
</dbReference>
<protein>
    <recommendedName>
        <fullName evidence="4">Transposase DDE domain-containing protein</fullName>
    </recommendedName>
</protein>
<reference evidence="2" key="1">
    <citation type="journal article" date="2021" name="PeerJ">
        <title>Extensive microbial diversity within the chicken gut microbiome revealed by metagenomics and culture.</title>
        <authorList>
            <person name="Gilroy R."/>
            <person name="Ravi A."/>
            <person name="Getino M."/>
            <person name="Pursley I."/>
            <person name="Horton D.L."/>
            <person name="Alikhan N.F."/>
            <person name="Baker D."/>
            <person name="Gharbi K."/>
            <person name="Hall N."/>
            <person name="Watson M."/>
            <person name="Adriaenssens E.M."/>
            <person name="Foster-Nyarko E."/>
            <person name="Jarju S."/>
            <person name="Secka A."/>
            <person name="Antonio M."/>
            <person name="Oren A."/>
            <person name="Chaudhuri R.R."/>
            <person name="La Ragione R."/>
            <person name="Hildebrand F."/>
            <person name="Pallen M.J."/>
        </authorList>
    </citation>
    <scope>NUCLEOTIDE SEQUENCE</scope>
    <source>
        <strain evidence="2">ChiW7-2402</strain>
    </source>
</reference>
<accession>A0A9D2JYV5</accession>